<dbReference type="InterPro" id="IPR036390">
    <property type="entry name" value="WH_DNA-bd_sf"/>
</dbReference>
<dbReference type="EMBL" id="LZLS01000101">
    <property type="protein sequence ID" value="OBK27103.1"/>
    <property type="molecule type" value="Genomic_DNA"/>
</dbReference>
<dbReference type="Proteomes" id="UP000093928">
    <property type="component" value="Unassembled WGS sequence"/>
</dbReference>
<reference evidence="2 3" key="1">
    <citation type="submission" date="2016-06" db="EMBL/GenBank/DDBJ databases">
        <authorList>
            <person name="Kjaerup R.B."/>
            <person name="Dalgaard T.S."/>
            <person name="Juul-Madsen H.R."/>
        </authorList>
    </citation>
    <scope>NUCLEOTIDE SEQUENCE [LARGE SCALE GENOMIC DNA]</scope>
    <source>
        <strain evidence="2 3">1165133.8</strain>
    </source>
</reference>
<evidence type="ECO:0000313" key="2">
    <source>
        <dbReference type="EMBL" id="OBK27103.1"/>
    </source>
</evidence>
<dbReference type="InterPro" id="IPR036388">
    <property type="entry name" value="WH-like_DNA-bd_sf"/>
</dbReference>
<evidence type="ECO:0000313" key="3">
    <source>
        <dbReference type="Proteomes" id="UP000093928"/>
    </source>
</evidence>
<protein>
    <submittedName>
        <fullName evidence="2">Transcriptional regulator</fullName>
    </submittedName>
</protein>
<evidence type="ECO:0000256" key="1">
    <source>
        <dbReference type="SAM" id="MobiDB-lite"/>
    </source>
</evidence>
<dbReference type="Gene3D" id="1.10.10.10">
    <property type="entry name" value="Winged helix-like DNA-binding domain superfamily/Winged helix DNA-binding domain"/>
    <property type="match status" value="1"/>
</dbReference>
<proteinExistence type="predicted"/>
<sequence length="225" mass="24359">MSNIVRPAAEQSGRRQEVLRVLNAANGPMTITAIADVLGVHPNTVRFHLNTLIGDGQVEHAEPDRKLPGRPPLLFRTTRQMDPRGPRRYLLLAEILATSLAAERNPRAKARAAGRAWGLGLPSPPGRGKATSVKKSVDRLIDVLDEFGFAPERRNSSGEQQIGLRHCPFLELAESRSDVICPIHLGLMQGVLEGGGAPITVDRLDPFVEPDLCLAHLTPRASAGC</sequence>
<organism evidence="2 3">
    <name type="scientific">Mycobacterium asiaticum</name>
    <dbReference type="NCBI Taxonomy" id="1790"/>
    <lineage>
        <taxon>Bacteria</taxon>
        <taxon>Bacillati</taxon>
        <taxon>Actinomycetota</taxon>
        <taxon>Actinomycetes</taxon>
        <taxon>Mycobacteriales</taxon>
        <taxon>Mycobacteriaceae</taxon>
        <taxon>Mycobacterium</taxon>
    </lineage>
</organism>
<dbReference type="SUPFAM" id="SSF46785">
    <property type="entry name" value="Winged helix' DNA-binding domain"/>
    <property type="match status" value="1"/>
</dbReference>
<feature type="region of interest" description="Disordered" evidence="1">
    <location>
        <begin position="60"/>
        <end position="79"/>
    </location>
</feature>
<gene>
    <name evidence="2" type="ORF">A5634_01615</name>
</gene>
<accession>A0A1A3NYL4</accession>
<dbReference type="AlphaFoldDB" id="A0A1A3NYL4"/>
<dbReference type="Pfam" id="PF12840">
    <property type="entry name" value="HTH_20"/>
    <property type="match status" value="1"/>
</dbReference>
<dbReference type="RefSeq" id="WP_065144230.1">
    <property type="nucleotide sequence ID" value="NZ_LZLS01000101.1"/>
</dbReference>
<comment type="caution">
    <text evidence="2">The sequence shown here is derived from an EMBL/GenBank/DDBJ whole genome shotgun (WGS) entry which is preliminary data.</text>
</comment>
<name>A0A1A3NYL4_MYCAS</name>